<dbReference type="Pfam" id="PF05191">
    <property type="entry name" value="ADK_lid"/>
    <property type="match status" value="1"/>
</dbReference>
<dbReference type="RefSeq" id="WP_145372105.1">
    <property type="nucleotide sequence ID" value="NZ_CP036275.1"/>
</dbReference>
<proteinExistence type="inferred from homology"/>
<comment type="catalytic activity">
    <reaction evidence="5 7">
        <text>AMP + ATP = 2 ADP</text>
        <dbReference type="Rhea" id="RHEA:12973"/>
        <dbReference type="ChEBI" id="CHEBI:30616"/>
        <dbReference type="ChEBI" id="CHEBI:456215"/>
        <dbReference type="ChEBI" id="CHEBI:456216"/>
        <dbReference type="EC" id="2.7.4.3"/>
    </reaction>
</comment>
<feature type="binding site" evidence="5">
    <location>
        <position position="93"/>
    </location>
    <ligand>
        <name>AMP</name>
        <dbReference type="ChEBI" id="CHEBI:456215"/>
    </ligand>
</feature>
<dbReference type="SUPFAM" id="SSF57774">
    <property type="entry name" value="Microbial and mitochondrial ADK, insert 'zinc finger' domain"/>
    <property type="match status" value="1"/>
</dbReference>
<feature type="binding site" evidence="5">
    <location>
        <position position="195"/>
    </location>
    <ligand>
        <name>ATP</name>
        <dbReference type="ChEBI" id="CHEBI:30616"/>
    </ligand>
</feature>
<gene>
    <name evidence="9" type="primary">adk_2</name>
    <name evidence="5" type="synonym">adk</name>
    <name evidence="9" type="ORF">Mal4_52210</name>
</gene>
<feature type="binding site" evidence="5">
    <location>
        <begin position="58"/>
        <end position="60"/>
    </location>
    <ligand>
        <name>AMP</name>
        <dbReference type="ChEBI" id="CHEBI:456215"/>
    </ligand>
</feature>
<comment type="function">
    <text evidence="5">Catalyzes the reversible transfer of the terminal phosphate group between ATP and AMP. Plays an important role in cellular energy homeostasis and in adenine nucleotide metabolism.</text>
</comment>
<dbReference type="InterPro" id="IPR007862">
    <property type="entry name" value="Adenylate_kinase_lid-dom"/>
</dbReference>
<comment type="subunit">
    <text evidence="5 7">Monomer.</text>
</comment>
<dbReference type="KEGG" id="mri:Mal4_52210"/>
<dbReference type="GO" id="GO:0005524">
    <property type="term" value="F:ATP binding"/>
    <property type="evidence" value="ECO:0007669"/>
    <property type="project" value="UniProtKB-UniRule"/>
</dbReference>
<feature type="binding site" evidence="5">
    <location>
        <begin position="86"/>
        <end position="89"/>
    </location>
    <ligand>
        <name>AMP</name>
        <dbReference type="ChEBI" id="CHEBI:456215"/>
    </ligand>
</feature>
<keyword evidence="5 7" id="KW-0067">ATP-binding</keyword>
<sequence>MHKYVIMGVQGCGKGTQARLLQQKLDLVHISVGDIFRWHIANHTKLGAQVKRIIAAGNLVGDEIVESIVRQRLDEHDWNYGFILDGFPRSESQALFFLESYDIDAVIHVHLPDQLVRDRVLSRRLCGNCGLDYNLISHRPAVENVCDVCTGQLICRPDDTPEALAERLRDYHTKTRPVLDLFRRKELVLDIDGTPPADEIQQNIREQLGV</sequence>
<dbReference type="GO" id="GO:0044209">
    <property type="term" value="P:AMP salvage"/>
    <property type="evidence" value="ECO:0007669"/>
    <property type="project" value="UniProtKB-UniRule"/>
</dbReference>
<comment type="caution">
    <text evidence="5">Lacks conserved residue(s) required for the propagation of feature annotation.</text>
</comment>
<evidence type="ECO:0000313" key="10">
    <source>
        <dbReference type="Proteomes" id="UP000320496"/>
    </source>
</evidence>
<comment type="subcellular location">
    <subcellularLocation>
        <location evidence="5 7">Cytoplasm</location>
    </subcellularLocation>
</comment>
<dbReference type="PRINTS" id="PR00094">
    <property type="entry name" value="ADENYLTKNASE"/>
</dbReference>
<feature type="binding site" evidence="5">
    <location>
        <position position="167"/>
    </location>
    <ligand>
        <name>AMP</name>
        <dbReference type="ChEBI" id="CHEBI:456215"/>
    </ligand>
</feature>
<dbReference type="GO" id="GO:0005737">
    <property type="term" value="C:cytoplasm"/>
    <property type="evidence" value="ECO:0007669"/>
    <property type="project" value="UniProtKB-SubCell"/>
</dbReference>
<reference evidence="9 10" key="1">
    <citation type="submission" date="2019-02" db="EMBL/GenBank/DDBJ databases">
        <title>Deep-cultivation of Planctomycetes and their phenomic and genomic characterization uncovers novel biology.</title>
        <authorList>
            <person name="Wiegand S."/>
            <person name="Jogler M."/>
            <person name="Boedeker C."/>
            <person name="Pinto D."/>
            <person name="Vollmers J."/>
            <person name="Rivas-Marin E."/>
            <person name="Kohn T."/>
            <person name="Peeters S.H."/>
            <person name="Heuer A."/>
            <person name="Rast P."/>
            <person name="Oberbeckmann S."/>
            <person name="Bunk B."/>
            <person name="Jeske O."/>
            <person name="Meyerdierks A."/>
            <person name="Storesund J.E."/>
            <person name="Kallscheuer N."/>
            <person name="Luecker S."/>
            <person name="Lage O.M."/>
            <person name="Pohl T."/>
            <person name="Merkel B.J."/>
            <person name="Hornburger P."/>
            <person name="Mueller R.-W."/>
            <person name="Bruemmer F."/>
            <person name="Labrenz M."/>
            <person name="Spormann A.M."/>
            <person name="Op den Camp H."/>
            <person name="Overmann J."/>
            <person name="Amann R."/>
            <person name="Jetten M.S.M."/>
            <person name="Mascher T."/>
            <person name="Medema M.H."/>
            <person name="Devos D.P."/>
            <person name="Kaster A.-K."/>
            <person name="Ovreas L."/>
            <person name="Rohde M."/>
            <person name="Galperin M.Y."/>
            <person name="Jogler C."/>
        </authorList>
    </citation>
    <scope>NUCLEOTIDE SEQUENCE [LARGE SCALE GENOMIC DNA]</scope>
    <source>
        <strain evidence="9 10">Mal4</strain>
    </source>
</reference>
<dbReference type="SUPFAM" id="SSF52540">
    <property type="entry name" value="P-loop containing nucleoside triphosphate hydrolases"/>
    <property type="match status" value="1"/>
</dbReference>
<dbReference type="AlphaFoldDB" id="A0A517ZEG6"/>
<evidence type="ECO:0000256" key="6">
    <source>
        <dbReference type="RuleBase" id="RU003330"/>
    </source>
</evidence>
<feature type="domain" description="Adenylate kinase active site lid" evidence="8">
    <location>
        <begin position="123"/>
        <end position="158"/>
    </location>
</feature>
<feature type="binding site" evidence="5">
    <location>
        <position position="156"/>
    </location>
    <ligand>
        <name>AMP</name>
        <dbReference type="ChEBI" id="CHEBI:456215"/>
    </ligand>
</feature>
<evidence type="ECO:0000256" key="1">
    <source>
        <dbReference type="ARBA" id="ARBA00022679"/>
    </source>
</evidence>
<keyword evidence="5" id="KW-0862">Zinc</keyword>
<evidence type="ECO:0000256" key="4">
    <source>
        <dbReference type="ARBA" id="ARBA00022777"/>
    </source>
</evidence>
<evidence type="ECO:0000256" key="3">
    <source>
        <dbReference type="ARBA" id="ARBA00022741"/>
    </source>
</evidence>
<dbReference type="InterPro" id="IPR006259">
    <property type="entry name" value="Adenyl_kin_sub"/>
</dbReference>
<organism evidence="9 10">
    <name type="scientific">Maioricimonas rarisocia</name>
    <dbReference type="NCBI Taxonomy" id="2528026"/>
    <lineage>
        <taxon>Bacteria</taxon>
        <taxon>Pseudomonadati</taxon>
        <taxon>Planctomycetota</taxon>
        <taxon>Planctomycetia</taxon>
        <taxon>Planctomycetales</taxon>
        <taxon>Planctomycetaceae</taxon>
        <taxon>Maioricimonas</taxon>
    </lineage>
</organism>
<comment type="similarity">
    <text evidence="5 6">Belongs to the adenylate kinase family.</text>
</comment>
<keyword evidence="5" id="KW-0479">Metal-binding</keyword>
<keyword evidence="1 5" id="KW-0808">Transferase</keyword>
<dbReference type="Gene3D" id="3.40.50.300">
    <property type="entry name" value="P-loop containing nucleotide triphosphate hydrolases"/>
    <property type="match status" value="1"/>
</dbReference>
<protein>
    <recommendedName>
        <fullName evidence="5 7">Adenylate kinase</fullName>
        <shortName evidence="5">AK</shortName>
        <ecNumber evidence="5 7">2.7.4.3</ecNumber>
    </recommendedName>
    <alternativeName>
        <fullName evidence="5">ATP-AMP transphosphorylase</fullName>
    </alternativeName>
    <alternativeName>
        <fullName evidence="5">ATP:AMP phosphotransferase</fullName>
    </alternativeName>
    <alternativeName>
        <fullName evidence="5">Adenylate monophosphate kinase</fullName>
    </alternativeName>
</protein>
<dbReference type="GO" id="GO:0008270">
    <property type="term" value="F:zinc ion binding"/>
    <property type="evidence" value="ECO:0007669"/>
    <property type="project" value="UniProtKB-UniRule"/>
</dbReference>
<keyword evidence="3 5" id="KW-0547">Nucleotide-binding</keyword>
<feature type="binding site" evidence="5">
    <location>
        <position position="149"/>
    </location>
    <ligand>
        <name>Zn(2+)</name>
        <dbReference type="ChEBI" id="CHEBI:29105"/>
        <note>structural</note>
    </ligand>
</feature>
<dbReference type="PANTHER" id="PTHR23359">
    <property type="entry name" value="NUCLEOTIDE KINASE"/>
    <property type="match status" value="1"/>
</dbReference>
<feature type="binding site" evidence="5">
    <location>
        <position position="126"/>
    </location>
    <ligand>
        <name>Zn(2+)</name>
        <dbReference type="ChEBI" id="CHEBI:29105"/>
        <note>structural</note>
    </ligand>
</feature>
<dbReference type="InterPro" id="IPR033690">
    <property type="entry name" value="Adenylat_kinase_CS"/>
</dbReference>
<keyword evidence="10" id="KW-1185">Reference proteome</keyword>
<dbReference type="GO" id="GO:0004017">
    <property type="term" value="F:AMP kinase activity"/>
    <property type="evidence" value="ECO:0007669"/>
    <property type="project" value="UniProtKB-UniRule"/>
</dbReference>
<feature type="region of interest" description="NMP" evidence="5">
    <location>
        <begin position="31"/>
        <end position="60"/>
    </location>
</feature>
<dbReference type="InterPro" id="IPR036193">
    <property type="entry name" value="ADK_active_lid_dom_sf"/>
</dbReference>
<feature type="binding site" evidence="5">
    <location>
        <position position="37"/>
    </location>
    <ligand>
        <name>AMP</name>
        <dbReference type="ChEBI" id="CHEBI:456215"/>
    </ligand>
</feature>
<comment type="domain">
    <text evidence="5">Consists of three domains, a large central CORE domain and two small peripheral domains, NMPbind and LID, which undergo movements during catalysis. The LID domain closes over the site of phosphoryl transfer upon ATP binding. Assembling and dissambling the active center during each catalytic cycle provides an effective means to prevent ATP hydrolysis. Some bacteria have evolved a zinc-coordinating structure that stabilizes the LID domain.</text>
</comment>
<dbReference type="InterPro" id="IPR000850">
    <property type="entry name" value="Adenylat/UMP-CMP_kin"/>
</dbReference>
<accession>A0A517ZEG6</accession>
<dbReference type="EMBL" id="CP036275">
    <property type="protein sequence ID" value="QDU40858.1"/>
    <property type="molecule type" value="Genomic_DNA"/>
</dbReference>
<evidence type="ECO:0000256" key="5">
    <source>
        <dbReference type="HAMAP-Rule" id="MF_00235"/>
    </source>
</evidence>
<dbReference type="Pfam" id="PF00406">
    <property type="entry name" value="ADK"/>
    <property type="match status" value="1"/>
</dbReference>
<evidence type="ECO:0000259" key="8">
    <source>
        <dbReference type="Pfam" id="PF05191"/>
    </source>
</evidence>
<dbReference type="NCBIfam" id="TIGR01351">
    <property type="entry name" value="adk"/>
    <property type="match status" value="1"/>
</dbReference>
<dbReference type="UniPathway" id="UPA00588">
    <property type="reaction ID" value="UER00649"/>
</dbReference>
<dbReference type="Proteomes" id="UP000320496">
    <property type="component" value="Chromosome"/>
</dbReference>
<feature type="binding site" evidence="5">
    <location>
        <position position="146"/>
    </location>
    <ligand>
        <name>Zn(2+)</name>
        <dbReference type="ChEBI" id="CHEBI:29105"/>
        <note>structural</note>
    </ligand>
</feature>
<dbReference type="EC" id="2.7.4.3" evidence="5 7"/>
<dbReference type="InterPro" id="IPR027417">
    <property type="entry name" value="P-loop_NTPase"/>
</dbReference>
<evidence type="ECO:0000256" key="2">
    <source>
        <dbReference type="ARBA" id="ARBA00022727"/>
    </source>
</evidence>
<keyword evidence="2 5" id="KW-0545">Nucleotide biosynthesis</keyword>
<dbReference type="CDD" id="cd01428">
    <property type="entry name" value="ADK"/>
    <property type="match status" value="1"/>
</dbReference>
<feature type="binding site" evidence="5">
    <location>
        <position position="129"/>
    </location>
    <ligand>
        <name>Zn(2+)</name>
        <dbReference type="ChEBI" id="CHEBI:29105"/>
        <note>structural</note>
    </ligand>
</feature>
<name>A0A517ZEG6_9PLAN</name>
<feature type="binding site" evidence="5">
    <location>
        <begin position="11"/>
        <end position="16"/>
    </location>
    <ligand>
        <name>ATP</name>
        <dbReference type="ChEBI" id="CHEBI:30616"/>
    </ligand>
</feature>
<comment type="pathway">
    <text evidence="5">Purine metabolism; AMP biosynthesis via salvage pathway; AMP from ADP: step 1/1.</text>
</comment>
<keyword evidence="4 5" id="KW-0418">Kinase</keyword>
<dbReference type="HAMAP" id="MF_00235">
    <property type="entry name" value="Adenylate_kinase_Adk"/>
    <property type="match status" value="1"/>
</dbReference>
<evidence type="ECO:0000256" key="7">
    <source>
        <dbReference type="RuleBase" id="RU003331"/>
    </source>
</evidence>
<feature type="binding site" evidence="5">
    <location>
        <position position="123"/>
    </location>
    <ligand>
        <name>ATP</name>
        <dbReference type="ChEBI" id="CHEBI:30616"/>
    </ligand>
</feature>
<keyword evidence="5" id="KW-0963">Cytoplasm</keyword>
<dbReference type="PROSITE" id="PS00113">
    <property type="entry name" value="ADENYLATE_KINASE"/>
    <property type="match status" value="1"/>
</dbReference>
<dbReference type="OrthoDB" id="9805030at2"/>
<feature type="region of interest" description="LID" evidence="5">
    <location>
        <begin position="122"/>
        <end position="159"/>
    </location>
</feature>
<evidence type="ECO:0000313" key="9">
    <source>
        <dbReference type="EMBL" id="QDU40858.1"/>
    </source>
</evidence>